<dbReference type="SUPFAM" id="SSF55073">
    <property type="entry name" value="Nucleotide cyclase"/>
    <property type="match status" value="1"/>
</dbReference>
<comment type="caution">
    <text evidence="2">The sequence shown here is derived from an EMBL/GenBank/DDBJ whole genome shotgun (WGS) entry which is preliminary data.</text>
</comment>
<dbReference type="CDD" id="cd07302">
    <property type="entry name" value="CHD"/>
    <property type="match status" value="1"/>
</dbReference>
<dbReference type="RefSeq" id="WP_176532538.1">
    <property type="nucleotide sequence ID" value="NZ_CP088022.1"/>
</dbReference>
<feature type="domain" description="Guanylate cyclase" evidence="1">
    <location>
        <begin position="288"/>
        <end position="395"/>
    </location>
</feature>
<dbReference type="SUPFAM" id="SSF53474">
    <property type="entry name" value="alpha/beta-Hydrolases"/>
    <property type="match status" value="1"/>
</dbReference>
<protein>
    <submittedName>
        <fullName evidence="2">Adenylate/guanylate cyclase domain-containing protein</fullName>
    </submittedName>
</protein>
<gene>
    <name evidence="2" type="ORF">HU230_25850</name>
</gene>
<proteinExistence type="predicted"/>
<dbReference type="InterPro" id="IPR000073">
    <property type="entry name" value="AB_hydrolase_1"/>
</dbReference>
<dbReference type="InterPro" id="IPR050471">
    <property type="entry name" value="AB_hydrolase"/>
</dbReference>
<evidence type="ECO:0000259" key="1">
    <source>
        <dbReference type="PROSITE" id="PS50125"/>
    </source>
</evidence>
<dbReference type="Pfam" id="PF00211">
    <property type="entry name" value="Guanylate_cyc"/>
    <property type="match status" value="1"/>
</dbReference>
<dbReference type="PANTHER" id="PTHR43433:SF8">
    <property type="entry name" value="BIFUNCTIONAL LIPASE_ADENYLATE CYCLASE LIPJ"/>
    <property type="match status" value="1"/>
</dbReference>
<dbReference type="PROSITE" id="PS50125">
    <property type="entry name" value="GUANYLATE_CYCLASE_2"/>
    <property type="match status" value="1"/>
</dbReference>
<organism evidence="2">
    <name type="scientific">Bradyrhizobium quebecense</name>
    <dbReference type="NCBI Taxonomy" id="2748629"/>
    <lineage>
        <taxon>Bacteria</taxon>
        <taxon>Pseudomonadati</taxon>
        <taxon>Pseudomonadota</taxon>
        <taxon>Alphaproteobacteria</taxon>
        <taxon>Hyphomicrobiales</taxon>
        <taxon>Nitrobacteraceae</taxon>
        <taxon>Bradyrhizobium</taxon>
    </lineage>
</organism>
<dbReference type="Gene3D" id="3.30.70.1230">
    <property type="entry name" value="Nucleotide cyclase"/>
    <property type="match status" value="1"/>
</dbReference>
<dbReference type="Gene3D" id="3.40.50.1820">
    <property type="entry name" value="alpha/beta hydrolase"/>
    <property type="match status" value="1"/>
</dbReference>
<dbReference type="GO" id="GO:0035556">
    <property type="term" value="P:intracellular signal transduction"/>
    <property type="evidence" value="ECO:0007669"/>
    <property type="project" value="InterPro"/>
</dbReference>
<dbReference type="EMBL" id="JABWSX010000001">
    <property type="protein sequence ID" value="NVL09134.1"/>
    <property type="molecule type" value="Genomic_DNA"/>
</dbReference>
<dbReference type="PRINTS" id="PR00111">
    <property type="entry name" value="ABHYDROLASE"/>
</dbReference>
<reference evidence="2" key="1">
    <citation type="submission" date="2020-06" db="EMBL/GenBank/DDBJ databases">
        <title>Whole Genome Sequence of Bradyrhizobium sp. Strain 66S1MB.</title>
        <authorList>
            <person name="Bromfield E."/>
            <person name="Cloutier S."/>
        </authorList>
    </citation>
    <scope>NUCLEOTIDE SEQUENCE</scope>
    <source>
        <strain evidence="2">66S1MB</strain>
    </source>
</reference>
<sequence>MADFIMPQTQYARSGDVSIAYQVTGDGPIDLLIVPGSISHLEVVHELPCISNNAQRLGRFARIISFDKRGQGLSDRVSGVPSLEERMDDVRAVLDAVGSRKTVLLGMSEGCPMSVLFSATHPDRVSHLVLVGGFVRAGYSIPAAQFEAFADRAVANWGSGQMMKHVVGLADASQEQLAALGKFERMSCSPGAFKAIMVMNRLIDVTPVLQSVRVPTLVLHSQADAVVPVSEGRKLGAAIPGARYIEYEGLPHGVFFTAECERVIGDIEEFVTGHRPEAGEDVDRVLATVLFTDIVNSTTKAIEVGDRRWHELLDSHDRLAAQVVERHRGKLVKNTGDGILATFDGPGRGVRCALALGEAARQLGLPLRAGLHTGEIEVRGRDVGGIAVHVAARVMGRSDANEVLVSRVVTDLVAGAGLKFAERGSFDLKGIPGAWDLFAAVQ</sequence>
<dbReference type="PANTHER" id="PTHR43433">
    <property type="entry name" value="HYDROLASE, ALPHA/BETA FOLD FAMILY PROTEIN"/>
    <property type="match status" value="1"/>
</dbReference>
<name>A0A974AE38_9BRAD</name>
<dbReference type="GO" id="GO:0004016">
    <property type="term" value="F:adenylate cyclase activity"/>
    <property type="evidence" value="ECO:0007669"/>
    <property type="project" value="UniProtKB-ARBA"/>
</dbReference>
<dbReference type="InterPro" id="IPR029787">
    <property type="entry name" value="Nucleotide_cyclase"/>
</dbReference>
<dbReference type="AlphaFoldDB" id="A0A974AE38"/>
<dbReference type="GO" id="GO:0009190">
    <property type="term" value="P:cyclic nucleotide biosynthetic process"/>
    <property type="evidence" value="ECO:0007669"/>
    <property type="project" value="InterPro"/>
</dbReference>
<dbReference type="InterPro" id="IPR022742">
    <property type="entry name" value="Hydrolase_4"/>
</dbReference>
<dbReference type="InterPro" id="IPR001054">
    <property type="entry name" value="A/G_cyclase"/>
</dbReference>
<dbReference type="InterPro" id="IPR029058">
    <property type="entry name" value="AB_hydrolase_fold"/>
</dbReference>
<dbReference type="Pfam" id="PF12146">
    <property type="entry name" value="Hydrolase_4"/>
    <property type="match status" value="1"/>
</dbReference>
<evidence type="ECO:0000313" key="2">
    <source>
        <dbReference type="EMBL" id="NVL09134.1"/>
    </source>
</evidence>
<accession>A0A974AE38</accession>